<dbReference type="Pfam" id="PF00702">
    <property type="entry name" value="Hydrolase"/>
    <property type="match status" value="2"/>
</dbReference>
<dbReference type="AlphaFoldDB" id="A0AB38XPC2"/>
<dbReference type="SFLD" id="SFLDS00003">
    <property type="entry name" value="Haloacid_Dehalogenase"/>
    <property type="match status" value="1"/>
</dbReference>
<dbReference type="InterPro" id="IPR023299">
    <property type="entry name" value="ATPase_P-typ_cyto_dom_N"/>
</dbReference>
<evidence type="ECO:0000256" key="4">
    <source>
        <dbReference type="ARBA" id="ARBA00022723"/>
    </source>
</evidence>
<keyword evidence="3 11" id="KW-0812">Transmembrane</keyword>
<dbReference type="InterPro" id="IPR023214">
    <property type="entry name" value="HAD_sf"/>
</dbReference>
<dbReference type="CDD" id="cd02094">
    <property type="entry name" value="P-type_ATPase_Cu-like"/>
    <property type="match status" value="1"/>
</dbReference>
<evidence type="ECO:0000256" key="9">
    <source>
        <dbReference type="ARBA" id="ARBA00074171"/>
    </source>
</evidence>
<dbReference type="PRINTS" id="PR00119">
    <property type="entry name" value="CATATPASE"/>
</dbReference>
<dbReference type="InterPro" id="IPR036163">
    <property type="entry name" value="HMA_dom_sf"/>
</dbReference>
<reference evidence="13" key="1">
    <citation type="submission" date="2023-01" db="EMBL/GenBank/DDBJ databases">
        <title>Comparative Genomic Analysis of the Clinically-Derived Winkia Strain NY0527 Provides Evidence into the Taxonomic Reassignment of Winkia neuii and Characterizes Their Virulence Traits.</title>
        <authorList>
            <person name="Cai X."/>
            <person name="Peng Y."/>
            <person name="Li M."/>
            <person name="Qiu Y."/>
            <person name="Wang Y."/>
            <person name="Xu L."/>
            <person name="Hou Q."/>
        </authorList>
    </citation>
    <scope>NUCLEOTIDE SEQUENCE</scope>
    <source>
        <strain evidence="13">NY0527</strain>
    </source>
</reference>
<dbReference type="EMBL" id="CP116394">
    <property type="protein sequence ID" value="WCE46047.1"/>
    <property type="molecule type" value="Genomic_DNA"/>
</dbReference>
<dbReference type="Gene3D" id="3.30.70.100">
    <property type="match status" value="1"/>
</dbReference>
<evidence type="ECO:0000256" key="2">
    <source>
        <dbReference type="ARBA" id="ARBA00006024"/>
    </source>
</evidence>
<dbReference type="InterPro" id="IPR017969">
    <property type="entry name" value="Heavy-metal-associated_CS"/>
</dbReference>
<dbReference type="CDD" id="cd00371">
    <property type="entry name" value="HMA"/>
    <property type="match status" value="1"/>
</dbReference>
<keyword evidence="6 11" id="KW-1133">Transmembrane helix</keyword>
<dbReference type="InterPro" id="IPR036412">
    <property type="entry name" value="HAD-like_sf"/>
</dbReference>
<dbReference type="InterPro" id="IPR023298">
    <property type="entry name" value="ATPase_P-typ_TM_dom_sf"/>
</dbReference>
<dbReference type="Proteomes" id="UP001211044">
    <property type="component" value="Chromosome"/>
</dbReference>
<dbReference type="GO" id="GO:0016887">
    <property type="term" value="F:ATP hydrolysis activity"/>
    <property type="evidence" value="ECO:0007669"/>
    <property type="project" value="InterPro"/>
</dbReference>
<name>A0AB38XPC2_9ACTO</name>
<dbReference type="SUPFAM" id="SSF81665">
    <property type="entry name" value="Calcium ATPase, transmembrane domain M"/>
    <property type="match status" value="1"/>
</dbReference>
<dbReference type="FunFam" id="3.30.70.100:FF:000005">
    <property type="entry name" value="Copper-exporting P-type ATPase A"/>
    <property type="match status" value="1"/>
</dbReference>
<dbReference type="KEGG" id="wne:PIG85_10445"/>
<gene>
    <name evidence="13" type="ORF">PIG85_10445</name>
</gene>
<comment type="similarity">
    <text evidence="2">Belongs to the cation transport ATPase (P-type) (TC 3.A.3) family. Type IB subfamily.</text>
</comment>
<evidence type="ECO:0000256" key="3">
    <source>
        <dbReference type="ARBA" id="ARBA00022692"/>
    </source>
</evidence>
<dbReference type="InterPro" id="IPR001757">
    <property type="entry name" value="P_typ_ATPase"/>
</dbReference>
<dbReference type="PROSITE" id="PS00154">
    <property type="entry name" value="ATPASE_E1_E2"/>
    <property type="match status" value="1"/>
</dbReference>
<organism evidence="13 14">
    <name type="scientific">Winkia neuii subsp. anitrata</name>
    <dbReference type="NCBI Taxonomy" id="29318"/>
    <lineage>
        <taxon>Bacteria</taxon>
        <taxon>Bacillati</taxon>
        <taxon>Actinomycetota</taxon>
        <taxon>Actinomycetes</taxon>
        <taxon>Actinomycetales</taxon>
        <taxon>Actinomycetaceae</taxon>
        <taxon>Winkia</taxon>
    </lineage>
</organism>
<feature type="transmembrane region" description="Helical" evidence="11">
    <location>
        <begin position="774"/>
        <end position="792"/>
    </location>
</feature>
<evidence type="ECO:0000256" key="10">
    <source>
        <dbReference type="SAM" id="MobiDB-lite"/>
    </source>
</evidence>
<evidence type="ECO:0000259" key="12">
    <source>
        <dbReference type="PROSITE" id="PS50846"/>
    </source>
</evidence>
<dbReference type="InterPro" id="IPR044492">
    <property type="entry name" value="P_typ_ATPase_HD_dom"/>
</dbReference>
<feature type="transmembrane region" description="Helical" evidence="11">
    <location>
        <begin position="302"/>
        <end position="321"/>
    </location>
</feature>
<proteinExistence type="inferred from homology"/>
<evidence type="ECO:0000256" key="1">
    <source>
        <dbReference type="ARBA" id="ARBA00004651"/>
    </source>
</evidence>
<feature type="transmembrane region" description="Helical" evidence="11">
    <location>
        <begin position="38"/>
        <end position="56"/>
    </location>
</feature>
<dbReference type="Gene3D" id="2.70.150.10">
    <property type="entry name" value="Calcium-transporting ATPase, cytoplasmic transduction domain A"/>
    <property type="match status" value="1"/>
</dbReference>
<dbReference type="InterPro" id="IPR008250">
    <property type="entry name" value="ATPase_P-typ_transduc_dom_A_sf"/>
</dbReference>
<dbReference type="InterPro" id="IPR006121">
    <property type="entry name" value="HMA_dom"/>
</dbReference>
<dbReference type="InterPro" id="IPR018303">
    <property type="entry name" value="ATPase_P-typ_P_site"/>
</dbReference>
<dbReference type="SUPFAM" id="SSF81660">
    <property type="entry name" value="Metal cation-transporting ATPase, ATP-binding domain N"/>
    <property type="match status" value="1"/>
</dbReference>
<feature type="domain" description="HMA" evidence="12">
    <location>
        <begin position="518"/>
        <end position="582"/>
    </location>
</feature>
<feature type="transmembrane region" description="Helical" evidence="11">
    <location>
        <begin position="140"/>
        <end position="157"/>
    </location>
</feature>
<evidence type="ECO:0000256" key="7">
    <source>
        <dbReference type="ARBA" id="ARBA00023136"/>
    </source>
</evidence>
<dbReference type="PROSITE" id="PS01047">
    <property type="entry name" value="HMA_1"/>
    <property type="match status" value="1"/>
</dbReference>
<dbReference type="SUPFAM" id="SSF56784">
    <property type="entry name" value="HAD-like"/>
    <property type="match status" value="1"/>
</dbReference>
<dbReference type="Pfam" id="PF00122">
    <property type="entry name" value="E1-E2_ATPase"/>
    <property type="match status" value="1"/>
</dbReference>
<feature type="transmembrane region" description="Helical" evidence="11">
    <location>
        <begin position="62"/>
        <end position="79"/>
    </location>
</feature>
<comment type="subcellular location">
    <subcellularLocation>
        <location evidence="1">Cell membrane</location>
        <topology evidence="1">Multi-pass membrane protein</topology>
    </subcellularLocation>
</comment>
<feature type="transmembrane region" description="Helical" evidence="11">
    <location>
        <begin position="99"/>
        <end position="120"/>
    </location>
</feature>
<sequence length="798" mass="82086">MSLHENIPESLAKSASSSPSAEGADGQASRAAMMKRRFFVALIFAIPVMALSMVPALQFPGWQWVVTALAAPVVTWCAWPFHKAAFRAARHGASTMDTLVSLGVIAATGWSLFALFFGGAGHIGMKMDMTLLPRNAHGAMHLYFEAATMVTTFLLGGRWAEARARHNAGDALRSILTMGAKEATLISISDSGARTTKQVPASTLSEGDLFLVRPGEKVATDGIVQDGQSAIDASLLTGESVPVDVEPGDAVTGATINTSGALTVQATRVGEDTTLSQIARLVTQAQAGKAPVQRLADKISSVFVPTVLGISALTLIGWLLVTGNVGAAFTAAVSVLVIACPCALGLATPTALLVGSGRAAKLGIVIKGPEILESTRTVDTMVLDKTGTITRGKMHVEDVLGSAPHQVLALGAAAEAGSEHPVARAIVAAAPNNLGRAEGFTSVAGNGVISQVDGQIIAAGKPSWLQELGARIPSQLQADFTAAEATGATAIMVATREGSADALEEHTSVAKAEDDDLSQIELAVSGMSCAACVNRVQKKLNKVPGATATVNLATESAHIEAAPEVVTEDLLAAVEKAGYTATLTSRRGGETTQPTAKTATTVSAQAVAGAQAVGVIVLRDEMRPSSKEALQQIRDLGIEPILLTGDNERAASHAAQQVGIATVIAGVQPQDKQAHVEKLQSRGRTVAMVGDGVNDAAALAQASTQGLGMAMGSGTDAAIAASDITLVRSDLLAAAQSIRISRATLRIIKQNLFWAFAYNVAAIPLAIFGLLNPMIAGAAMACSSVIVVSNSLRLRSAK</sequence>
<keyword evidence="5" id="KW-1278">Translocase</keyword>
<dbReference type="GO" id="GO:0055070">
    <property type="term" value="P:copper ion homeostasis"/>
    <property type="evidence" value="ECO:0007669"/>
    <property type="project" value="TreeGrafter"/>
</dbReference>
<dbReference type="SUPFAM" id="SSF81653">
    <property type="entry name" value="Calcium ATPase, transduction domain A"/>
    <property type="match status" value="1"/>
</dbReference>
<dbReference type="NCBIfam" id="TIGR01494">
    <property type="entry name" value="ATPase_P-type"/>
    <property type="match status" value="2"/>
</dbReference>
<keyword evidence="4" id="KW-0479">Metal-binding</keyword>
<dbReference type="Pfam" id="PF00403">
    <property type="entry name" value="HMA"/>
    <property type="match status" value="1"/>
</dbReference>
<dbReference type="Gene3D" id="3.40.50.1000">
    <property type="entry name" value="HAD superfamily/HAD-like"/>
    <property type="match status" value="2"/>
</dbReference>
<protein>
    <recommendedName>
        <fullName evidence="9">Cation-transporting P-type ATPase B</fullName>
    </recommendedName>
</protein>
<accession>A0AB38XPC2</accession>
<dbReference type="SUPFAM" id="SSF55008">
    <property type="entry name" value="HMA, heavy metal-associated domain"/>
    <property type="match status" value="1"/>
</dbReference>
<dbReference type="RefSeq" id="WP_004807868.1">
    <property type="nucleotide sequence ID" value="NZ_CP116394.1"/>
</dbReference>
<evidence type="ECO:0000256" key="6">
    <source>
        <dbReference type="ARBA" id="ARBA00022989"/>
    </source>
</evidence>
<dbReference type="GO" id="GO:0005524">
    <property type="term" value="F:ATP binding"/>
    <property type="evidence" value="ECO:0007669"/>
    <property type="project" value="InterPro"/>
</dbReference>
<dbReference type="SFLD" id="SFLDF00027">
    <property type="entry name" value="p-type_atpase"/>
    <property type="match status" value="1"/>
</dbReference>
<dbReference type="Gene3D" id="3.40.1110.10">
    <property type="entry name" value="Calcium-transporting ATPase, cytoplasmic domain N"/>
    <property type="match status" value="1"/>
</dbReference>
<feature type="transmembrane region" description="Helical" evidence="11">
    <location>
        <begin position="751"/>
        <end position="768"/>
    </location>
</feature>
<dbReference type="GO" id="GO:0043682">
    <property type="term" value="F:P-type divalent copper transporter activity"/>
    <property type="evidence" value="ECO:0007669"/>
    <property type="project" value="TreeGrafter"/>
</dbReference>
<feature type="transmembrane region" description="Helical" evidence="11">
    <location>
        <begin position="327"/>
        <end position="354"/>
    </location>
</feature>
<dbReference type="GO" id="GO:0005507">
    <property type="term" value="F:copper ion binding"/>
    <property type="evidence" value="ECO:0007669"/>
    <property type="project" value="TreeGrafter"/>
</dbReference>
<dbReference type="FunFam" id="2.70.150.10:FF:000002">
    <property type="entry name" value="Copper-transporting ATPase 1, putative"/>
    <property type="match status" value="1"/>
</dbReference>
<dbReference type="PANTHER" id="PTHR43520:SF8">
    <property type="entry name" value="P-TYPE CU(+) TRANSPORTER"/>
    <property type="match status" value="1"/>
</dbReference>
<evidence type="ECO:0000313" key="13">
    <source>
        <dbReference type="EMBL" id="WCE46047.1"/>
    </source>
</evidence>
<dbReference type="PROSITE" id="PS50846">
    <property type="entry name" value="HMA_2"/>
    <property type="match status" value="1"/>
</dbReference>
<dbReference type="GO" id="GO:0005886">
    <property type="term" value="C:plasma membrane"/>
    <property type="evidence" value="ECO:0007669"/>
    <property type="project" value="UniProtKB-SubCell"/>
</dbReference>
<dbReference type="PANTHER" id="PTHR43520">
    <property type="entry name" value="ATP7, ISOFORM B"/>
    <property type="match status" value="1"/>
</dbReference>
<dbReference type="InterPro" id="IPR059000">
    <property type="entry name" value="ATPase_P-type_domA"/>
</dbReference>
<keyword evidence="7 11" id="KW-0472">Membrane</keyword>
<dbReference type="SFLD" id="SFLDG00002">
    <property type="entry name" value="C1.7:_P-type_atpase_like"/>
    <property type="match status" value="1"/>
</dbReference>
<feature type="region of interest" description="Disordered" evidence="10">
    <location>
        <begin position="1"/>
        <end position="26"/>
    </location>
</feature>
<evidence type="ECO:0000256" key="5">
    <source>
        <dbReference type="ARBA" id="ARBA00022967"/>
    </source>
</evidence>
<evidence type="ECO:0000256" key="11">
    <source>
        <dbReference type="SAM" id="Phobius"/>
    </source>
</evidence>
<evidence type="ECO:0000256" key="8">
    <source>
        <dbReference type="ARBA" id="ARBA00049360"/>
    </source>
</evidence>
<feature type="compositionally biased region" description="Low complexity" evidence="10">
    <location>
        <begin position="10"/>
        <end position="24"/>
    </location>
</feature>
<evidence type="ECO:0000313" key="14">
    <source>
        <dbReference type="Proteomes" id="UP001211044"/>
    </source>
</evidence>
<comment type="catalytic activity">
    <reaction evidence="8">
        <text>ATP + H2O = ADP + phosphate + H(+)</text>
        <dbReference type="Rhea" id="RHEA:13065"/>
        <dbReference type="ChEBI" id="CHEBI:15377"/>
        <dbReference type="ChEBI" id="CHEBI:15378"/>
        <dbReference type="ChEBI" id="CHEBI:30616"/>
        <dbReference type="ChEBI" id="CHEBI:43474"/>
        <dbReference type="ChEBI" id="CHEBI:456216"/>
    </reaction>
</comment>